<reference evidence="1" key="1">
    <citation type="submission" date="2015-12" db="EMBL/GenBank/DDBJ databases">
        <title>Update maize B73 reference genome by single molecule sequencing technologies.</title>
        <authorList>
            <consortium name="Maize Genome Sequencing Project"/>
            <person name="Ware D."/>
        </authorList>
    </citation>
    <scope>NUCLEOTIDE SEQUENCE</scope>
    <source>
        <tissue evidence="1">Seedling</tissue>
    </source>
</reference>
<gene>
    <name evidence="1" type="ORF">ZEAMMB73_Zm00001d009289</name>
</gene>
<dbReference type="PaxDb" id="4577-GRMZM2G051758_P01"/>
<proteinExistence type="predicted"/>
<dbReference type="EMBL" id="CM000784">
    <property type="protein sequence ID" value="AQK91631.1"/>
    <property type="molecule type" value="Genomic_DNA"/>
</dbReference>
<evidence type="ECO:0000313" key="1">
    <source>
        <dbReference type="EMBL" id="AQK91631.1"/>
    </source>
</evidence>
<sequence length="216" mass="22459">MSVEVPHFHPGVLLDQGGFGFGLGNAALLDNALVPPLDDRAGRRTPSDEMDDELYGVAGCNSHVTASLRCPSQSGATAVWSSSKKSYDICTSADGPVTVPAHDTYHLVGAGLSDAGGLHYPLAACSGANASTAVVASELSLTLCSNSNSIASSNNTLNATEQCSSRASRSALTELQWARSRMALHFAAVVARSRYTAVLQDLLNDVAATCWTVSLM</sequence>
<dbReference type="eggNOG" id="KOG0773">
    <property type="taxonomic scope" value="Eukaryota"/>
</dbReference>
<dbReference type="InParanoid" id="A0A1D6FIK9"/>
<protein>
    <submittedName>
        <fullName evidence="1">Uncharacterized protein</fullName>
    </submittedName>
</protein>
<accession>A0A1D6FIK9</accession>
<name>A0A1D6FIK9_MAIZE</name>
<dbReference type="AlphaFoldDB" id="A0A1D6FIK9"/>
<dbReference type="ExpressionAtlas" id="A0A1D6FIK9">
    <property type="expression patterns" value="baseline"/>
</dbReference>
<organism evidence="1">
    <name type="scientific">Zea mays</name>
    <name type="common">Maize</name>
    <dbReference type="NCBI Taxonomy" id="4577"/>
    <lineage>
        <taxon>Eukaryota</taxon>
        <taxon>Viridiplantae</taxon>
        <taxon>Streptophyta</taxon>
        <taxon>Embryophyta</taxon>
        <taxon>Tracheophyta</taxon>
        <taxon>Spermatophyta</taxon>
        <taxon>Magnoliopsida</taxon>
        <taxon>Liliopsida</taxon>
        <taxon>Poales</taxon>
        <taxon>Poaceae</taxon>
        <taxon>PACMAD clade</taxon>
        <taxon>Panicoideae</taxon>
        <taxon>Andropogonodae</taxon>
        <taxon>Andropogoneae</taxon>
        <taxon>Tripsacinae</taxon>
        <taxon>Zea</taxon>
    </lineage>
</organism>